<evidence type="ECO:0000313" key="2">
    <source>
        <dbReference type="Proteomes" id="UP000070578"/>
    </source>
</evidence>
<proteinExistence type="predicted"/>
<protein>
    <recommendedName>
        <fullName evidence="3">Glycosyl transferase family 28 C-terminal domain-containing protein</fullName>
    </recommendedName>
</protein>
<dbReference type="PANTHER" id="PTHR38134">
    <property type="entry name" value="SLR1395 PROTEIN"/>
    <property type="match status" value="1"/>
</dbReference>
<evidence type="ECO:0008006" key="3">
    <source>
        <dbReference type="Google" id="ProtNLM"/>
    </source>
</evidence>
<organism evidence="1 2">
    <name type="scientific">Candidatus Gallionella acididurans</name>
    <dbReference type="NCBI Taxonomy" id="1796491"/>
    <lineage>
        <taxon>Bacteria</taxon>
        <taxon>Pseudomonadati</taxon>
        <taxon>Pseudomonadota</taxon>
        <taxon>Betaproteobacteria</taxon>
        <taxon>Nitrosomonadales</taxon>
        <taxon>Gallionellaceae</taxon>
        <taxon>Gallionella</taxon>
    </lineage>
</organism>
<dbReference type="AlphaFoldDB" id="A0A139BUM5"/>
<dbReference type="SUPFAM" id="SSF53756">
    <property type="entry name" value="UDP-Glycosyltransferase/glycogen phosphorylase"/>
    <property type="match status" value="1"/>
</dbReference>
<dbReference type="PATRIC" id="fig|1796491.3.peg.1300"/>
<reference evidence="1 2" key="2">
    <citation type="submission" date="2016-03" db="EMBL/GenBank/DDBJ databases">
        <title>New uncultured bacterium of the family Gallionellaceae from acid mine drainage: description and reconstruction of genome based on metagenomic analysis of microbial community.</title>
        <authorList>
            <person name="Kadnikov V."/>
            <person name="Ivasenko D."/>
            <person name="Beletsky A."/>
            <person name="Mardanov A."/>
            <person name="Danilova E."/>
            <person name="Pimenov N."/>
            <person name="Karnachuk O."/>
            <person name="Ravin N."/>
        </authorList>
    </citation>
    <scope>NUCLEOTIDE SEQUENCE [LARGE SCALE GENOMIC DNA]</scope>
    <source>
        <strain evidence="1">ShG14-8</strain>
    </source>
</reference>
<dbReference type="InterPro" id="IPR053205">
    <property type="entry name" value="GHMP_kinase_L-arabinokinase"/>
</dbReference>
<dbReference type="PANTHER" id="PTHR38134:SF2">
    <property type="entry name" value="GALACTOKINASE"/>
    <property type="match status" value="1"/>
</dbReference>
<name>A0A139BUM5_9PROT</name>
<sequence length="362" mass="38997">MPHLVVSISGHGFGHVAQTAPVLNLLHVLKPELRITVRSAVPLAHLRARIHAPFTHLPGEGDIGMLMSSALDVRIAESRAAYRAFHADWGARVAEEAHLLRELGADMVLSNVGYLALAGAQLAGIPNAALCSLNWSDIYRNYLGDDAIAAQIHGCYASADAFLRATPGMAMDDPSTTLGTGLPNLIPVLPIAATGTNRRAELDLHLKLPADEKLVLVSLGGIASRLPIEHWPRIDGVRWLVQQSWQIGHPDAIILESLPMSFGDLLASSDALICKPGYGSFVEAASCAVPVLYVSRADWPESPALIAWLQQHGLCREVERKVLEQGMIAEVLEEIWSAPRPKPVMPQGAEQVAGWLASKLDL</sequence>
<dbReference type="Gene3D" id="3.40.50.2000">
    <property type="entry name" value="Glycogen Phosphorylase B"/>
    <property type="match status" value="1"/>
</dbReference>
<dbReference type="Proteomes" id="UP000070578">
    <property type="component" value="Unassembled WGS sequence"/>
</dbReference>
<dbReference type="EMBL" id="LSLI01000022">
    <property type="protein sequence ID" value="KXS32661.1"/>
    <property type="molecule type" value="Genomic_DNA"/>
</dbReference>
<comment type="caution">
    <text evidence="1">The sequence shown here is derived from an EMBL/GenBank/DDBJ whole genome shotgun (WGS) entry which is preliminary data.</text>
</comment>
<accession>A0A139BUM5</accession>
<gene>
    <name evidence="1" type="ORF">AWT59_1188</name>
</gene>
<evidence type="ECO:0000313" key="1">
    <source>
        <dbReference type="EMBL" id="KXS32661.1"/>
    </source>
</evidence>
<reference evidence="1 2" key="1">
    <citation type="submission" date="2016-02" db="EMBL/GenBank/DDBJ databases">
        <authorList>
            <person name="Wen L."/>
            <person name="He K."/>
            <person name="Yang H."/>
        </authorList>
    </citation>
    <scope>NUCLEOTIDE SEQUENCE [LARGE SCALE GENOMIC DNA]</scope>
    <source>
        <strain evidence="1">ShG14-8</strain>
    </source>
</reference>